<dbReference type="PANTHER" id="PTHR42714:SF2">
    <property type="entry name" value="TRNA MODIFICATION GTPASE GTPBP3, MITOCHONDRIAL"/>
    <property type="match status" value="1"/>
</dbReference>
<feature type="binding site" evidence="10">
    <location>
        <position position="93"/>
    </location>
    <ligand>
        <name>(6S)-5-formyl-5,6,7,8-tetrahydrofolate</name>
        <dbReference type="ChEBI" id="CHEBI:57457"/>
    </ligand>
</feature>
<feature type="binding site" evidence="10">
    <location>
        <position position="262"/>
    </location>
    <ligand>
        <name>K(+)</name>
        <dbReference type="ChEBI" id="CHEBI:29103"/>
    </ligand>
</feature>
<feature type="binding site" evidence="10">
    <location>
        <begin position="238"/>
        <end position="243"/>
    </location>
    <ligand>
        <name>GTP</name>
        <dbReference type="ChEBI" id="CHEBI:37565"/>
    </ligand>
</feature>
<keyword evidence="14" id="KW-1185">Reference proteome</keyword>
<dbReference type="CDD" id="cd04164">
    <property type="entry name" value="trmE"/>
    <property type="match status" value="1"/>
</dbReference>
<keyword evidence="4 10" id="KW-0479">Metal-binding</keyword>
<keyword evidence="5 10" id="KW-0547">Nucleotide-binding</keyword>
<dbReference type="AlphaFoldDB" id="A0A1I5TWX1"/>
<dbReference type="Pfam" id="PF12631">
    <property type="entry name" value="MnmE_helical"/>
    <property type="match status" value="1"/>
</dbReference>
<dbReference type="InterPro" id="IPR004520">
    <property type="entry name" value="GTPase_MnmE"/>
</dbReference>
<dbReference type="GO" id="GO:0046872">
    <property type="term" value="F:metal ion binding"/>
    <property type="evidence" value="ECO:0007669"/>
    <property type="project" value="UniProtKB-KW"/>
</dbReference>
<feature type="binding site" evidence="10">
    <location>
        <position position="473"/>
    </location>
    <ligand>
        <name>(6S)-5-formyl-5,6,7,8-tetrahydrofolate</name>
        <dbReference type="ChEBI" id="CHEBI:57457"/>
    </ligand>
</feature>
<keyword evidence="2 10" id="KW-0963">Cytoplasm</keyword>
<feature type="binding site" evidence="10">
    <location>
        <position position="29"/>
    </location>
    <ligand>
        <name>(6S)-5-formyl-5,6,7,8-tetrahydrofolate</name>
        <dbReference type="ChEBI" id="CHEBI:57457"/>
    </ligand>
</feature>
<dbReference type="GO" id="GO:0002098">
    <property type="term" value="P:tRNA wobble uridine modification"/>
    <property type="evidence" value="ECO:0007669"/>
    <property type="project" value="TreeGrafter"/>
</dbReference>
<dbReference type="PROSITE" id="PS51709">
    <property type="entry name" value="G_TRME"/>
    <property type="match status" value="1"/>
</dbReference>
<dbReference type="InterPro" id="IPR006073">
    <property type="entry name" value="GTP-bd"/>
</dbReference>
<evidence type="ECO:0000256" key="2">
    <source>
        <dbReference type="ARBA" id="ARBA00022490"/>
    </source>
</evidence>
<dbReference type="InterPro" id="IPR005225">
    <property type="entry name" value="Small_GTP-bd"/>
</dbReference>
<dbReference type="InterPro" id="IPR027368">
    <property type="entry name" value="MnmE_dom2"/>
</dbReference>
<evidence type="ECO:0000256" key="8">
    <source>
        <dbReference type="ARBA" id="ARBA00022958"/>
    </source>
</evidence>
<dbReference type="GO" id="GO:0005525">
    <property type="term" value="F:GTP binding"/>
    <property type="evidence" value="ECO:0007669"/>
    <property type="project" value="UniProtKB-UniRule"/>
</dbReference>
<feature type="binding site" evidence="10">
    <location>
        <position position="238"/>
    </location>
    <ligand>
        <name>K(+)</name>
        <dbReference type="ChEBI" id="CHEBI:29103"/>
    </ligand>
</feature>
<dbReference type="InterPro" id="IPR031168">
    <property type="entry name" value="G_TrmE"/>
</dbReference>
<protein>
    <recommendedName>
        <fullName evidence="10">tRNA modification GTPase MnmE</fullName>
        <ecNumber evidence="10">3.6.-.-</ecNumber>
    </recommendedName>
</protein>
<dbReference type="CDD" id="cd14858">
    <property type="entry name" value="TrmE_N"/>
    <property type="match status" value="1"/>
</dbReference>
<dbReference type="RefSeq" id="WP_074887013.1">
    <property type="nucleotide sequence ID" value="NZ_FOXO01000010.1"/>
</dbReference>
<dbReference type="FunFam" id="3.40.50.300:FF:000494">
    <property type="entry name" value="tRNA modification GTPase MnmE"/>
    <property type="match status" value="1"/>
</dbReference>
<evidence type="ECO:0000256" key="3">
    <source>
        <dbReference type="ARBA" id="ARBA00022694"/>
    </source>
</evidence>
<comment type="caution">
    <text evidence="10">Lacks conserved residue(s) required for the propagation of feature annotation.</text>
</comment>
<sequence length="473" mass="52472">MSTVLNNFSNDTICAIATAMSDAGIGIIRVSGKDAVSICDKIYISANKEHTLIKHVPNSIRFGYICDDSKIIDEVMISYMKAPHSYTKEDVIEINSHGGMLVMNEILQLLLKNGCRLAEPGEFTKRAFLNGRIDLTKAEAIMDVIRAQNNFALESSRSQLQGKVYSKIKELREKILYQMAFIESALDDPENYDLTGFPEKLRGIIESVNSEISFLINTADEGKIRKDGIKTVIVGKPNAGKSSLLNTLTGDERAIVTDIAGTTRDIIEETVRLGDIVLHVIDTAGIRNTDDVIEKIGVDKAKSKVSEADLVLYILDSTSALDDEDKQIIDLCKDKKTIVLLNKNDLSDNIKITEDILRMQFSEIKTDKLPVISTSMLKGNGIQELKEAVADLFLNGDIVPKQELYITNLRHKALLKEAYDSLMLVIDSIDKKLSEDFYNVDLTNAYAALGEIIGEEVGDDLVEEIFSKFCMGK</sequence>
<dbReference type="GO" id="GO:0005829">
    <property type="term" value="C:cytosol"/>
    <property type="evidence" value="ECO:0007669"/>
    <property type="project" value="TreeGrafter"/>
</dbReference>
<dbReference type="Proteomes" id="UP000182624">
    <property type="component" value="Unassembled WGS sequence"/>
</dbReference>
<dbReference type="EC" id="3.6.-.-" evidence="10"/>
<dbReference type="InterPro" id="IPR018948">
    <property type="entry name" value="GTP-bd_TrmE_N"/>
</dbReference>
<dbReference type="GO" id="GO:0042802">
    <property type="term" value="F:identical protein binding"/>
    <property type="evidence" value="ECO:0007669"/>
    <property type="project" value="UniProtKB-ARBA"/>
</dbReference>
<organism evidence="13 14">
    <name type="scientific">Butyrivibrio proteoclasticus</name>
    <dbReference type="NCBI Taxonomy" id="43305"/>
    <lineage>
        <taxon>Bacteria</taxon>
        <taxon>Bacillati</taxon>
        <taxon>Bacillota</taxon>
        <taxon>Clostridia</taxon>
        <taxon>Lachnospirales</taxon>
        <taxon>Lachnospiraceae</taxon>
        <taxon>Butyrivibrio</taxon>
    </lineage>
</organism>
<keyword evidence="3 10" id="KW-0819">tRNA processing</keyword>
<keyword evidence="6 10" id="KW-0378">Hydrolase</keyword>
<evidence type="ECO:0000313" key="14">
    <source>
        <dbReference type="Proteomes" id="UP000182624"/>
    </source>
</evidence>
<evidence type="ECO:0000256" key="11">
    <source>
        <dbReference type="RuleBase" id="RU003313"/>
    </source>
</evidence>
<dbReference type="SUPFAM" id="SSF52540">
    <property type="entry name" value="P-loop containing nucleoside triphosphate hydrolases"/>
    <property type="match status" value="1"/>
</dbReference>
<dbReference type="PRINTS" id="PR00326">
    <property type="entry name" value="GTP1OBG"/>
</dbReference>
<evidence type="ECO:0000256" key="6">
    <source>
        <dbReference type="ARBA" id="ARBA00022801"/>
    </source>
</evidence>
<evidence type="ECO:0000256" key="1">
    <source>
        <dbReference type="ARBA" id="ARBA00011043"/>
    </source>
</evidence>
<evidence type="ECO:0000313" key="13">
    <source>
        <dbReference type="EMBL" id="SFP87582.1"/>
    </source>
</evidence>
<keyword evidence="8 10" id="KW-0630">Potassium</keyword>
<dbReference type="PANTHER" id="PTHR42714">
    <property type="entry name" value="TRNA MODIFICATION GTPASE GTPBP3"/>
    <property type="match status" value="1"/>
</dbReference>
<name>A0A1I5TWX1_9FIRM</name>
<dbReference type="NCBIfam" id="TIGR00450">
    <property type="entry name" value="mnmE_trmE_thdF"/>
    <property type="match status" value="1"/>
</dbReference>
<keyword evidence="7 10" id="KW-0460">Magnesium</keyword>
<dbReference type="InterPro" id="IPR025867">
    <property type="entry name" value="MnmE_helical"/>
</dbReference>
<accession>A0A1I5TWX1</accession>
<feature type="binding site" evidence="10">
    <location>
        <position position="263"/>
    </location>
    <ligand>
        <name>Mg(2+)</name>
        <dbReference type="ChEBI" id="CHEBI:18420"/>
    </ligand>
</feature>
<feature type="binding site" evidence="10">
    <location>
        <position position="242"/>
    </location>
    <ligand>
        <name>Mg(2+)</name>
        <dbReference type="ChEBI" id="CHEBI:18420"/>
    </ligand>
</feature>
<evidence type="ECO:0000256" key="4">
    <source>
        <dbReference type="ARBA" id="ARBA00022723"/>
    </source>
</evidence>
<dbReference type="Gene3D" id="3.40.50.300">
    <property type="entry name" value="P-loop containing nucleotide triphosphate hydrolases"/>
    <property type="match status" value="1"/>
</dbReference>
<comment type="function">
    <text evidence="10">Exhibits a very high intrinsic GTPase hydrolysis rate. Involved in the addition of a carboxymethylaminomethyl (cmnm) group at the wobble position (U34) of certain tRNAs, forming tRNA-cmnm(5)s(2)U34.</text>
</comment>
<dbReference type="OrthoDB" id="9805918at2"/>
<dbReference type="Pfam" id="PF10396">
    <property type="entry name" value="TrmE_N"/>
    <property type="match status" value="1"/>
</dbReference>
<dbReference type="Pfam" id="PF01926">
    <property type="entry name" value="MMR_HSR1"/>
    <property type="match status" value="1"/>
</dbReference>
<feature type="binding site" evidence="10">
    <location>
        <begin position="282"/>
        <end position="285"/>
    </location>
    <ligand>
        <name>GTP</name>
        <dbReference type="ChEBI" id="CHEBI:37565"/>
    </ligand>
</feature>
<evidence type="ECO:0000256" key="5">
    <source>
        <dbReference type="ARBA" id="ARBA00022741"/>
    </source>
</evidence>
<comment type="cofactor">
    <cofactor evidence="10">
        <name>K(+)</name>
        <dbReference type="ChEBI" id="CHEBI:29103"/>
    </cofactor>
    <text evidence="10">Binds 1 potassium ion per subunit.</text>
</comment>
<evidence type="ECO:0000256" key="9">
    <source>
        <dbReference type="ARBA" id="ARBA00023134"/>
    </source>
</evidence>
<proteinExistence type="inferred from homology"/>
<feature type="binding site" evidence="10">
    <location>
        <begin position="257"/>
        <end position="263"/>
    </location>
    <ligand>
        <name>GTP</name>
        <dbReference type="ChEBI" id="CHEBI:37565"/>
    </ligand>
</feature>
<dbReference type="GO" id="GO:0003924">
    <property type="term" value="F:GTPase activity"/>
    <property type="evidence" value="ECO:0007669"/>
    <property type="project" value="UniProtKB-UniRule"/>
</dbReference>
<dbReference type="NCBIfam" id="TIGR00231">
    <property type="entry name" value="small_GTP"/>
    <property type="match status" value="1"/>
</dbReference>
<comment type="similarity">
    <text evidence="1 10 11">Belongs to the TRAFAC class TrmE-Era-EngA-EngB-Septin-like GTPase superfamily. TrmE GTPase family.</text>
</comment>
<dbReference type="Gene3D" id="3.30.1360.120">
    <property type="entry name" value="Probable tRNA modification gtpase trme, domain 1"/>
    <property type="match status" value="1"/>
</dbReference>
<comment type="subcellular location">
    <subcellularLocation>
        <location evidence="10">Cytoplasm</location>
    </subcellularLocation>
</comment>
<dbReference type="InterPro" id="IPR027266">
    <property type="entry name" value="TrmE/GcvT-like"/>
</dbReference>
<feature type="domain" description="TrmE-type G" evidence="12">
    <location>
        <begin position="228"/>
        <end position="394"/>
    </location>
</feature>
<evidence type="ECO:0000259" key="12">
    <source>
        <dbReference type="PROSITE" id="PS51709"/>
    </source>
</evidence>
<dbReference type="EMBL" id="FOXO01000010">
    <property type="protein sequence ID" value="SFP87582.1"/>
    <property type="molecule type" value="Genomic_DNA"/>
</dbReference>
<dbReference type="Gene3D" id="1.20.120.430">
    <property type="entry name" value="tRNA modification GTPase MnmE domain 2"/>
    <property type="match status" value="1"/>
</dbReference>
<reference evidence="14" key="1">
    <citation type="submission" date="2016-10" db="EMBL/GenBank/DDBJ databases">
        <authorList>
            <person name="Varghese N."/>
            <person name="Submissions S."/>
        </authorList>
    </citation>
    <scope>NUCLEOTIDE SEQUENCE [LARGE SCALE GENOMIC DNA]</scope>
    <source>
        <strain evidence="14">P18</strain>
    </source>
</reference>
<dbReference type="HAMAP" id="MF_00379">
    <property type="entry name" value="GTPase_MnmE"/>
    <property type="match status" value="1"/>
</dbReference>
<keyword evidence="9 10" id="KW-0342">GTP-binding</keyword>
<dbReference type="InterPro" id="IPR027417">
    <property type="entry name" value="P-loop_NTPase"/>
</dbReference>
<feature type="binding site" evidence="10">
    <location>
        <position position="132"/>
    </location>
    <ligand>
        <name>(6S)-5-formyl-5,6,7,8-tetrahydrofolate</name>
        <dbReference type="ChEBI" id="CHEBI:57457"/>
    </ligand>
</feature>
<evidence type="ECO:0000256" key="10">
    <source>
        <dbReference type="HAMAP-Rule" id="MF_00379"/>
    </source>
</evidence>
<dbReference type="FunFam" id="3.30.1360.120:FF:000003">
    <property type="entry name" value="tRNA modification GTPase MnmE"/>
    <property type="match status" value="1"/>
</dbReference>
<feature type="binding site" evidence="10">
    <location>
        <position position="259"/>
    </location>
    <ligand>
        <name>K(+)</name>
        <dbReference type="ChEBI" id="CHEBI:29103"/>
    </ligand>
</feature>
<feature type="binding site" evidence="10">
    <location>
        <position position="257"/>
    </location>
    <ligand>
        <name>K(+)</name>
        <dbReference type="ChEBI" id="CHEBI:29103"/>
    </ligand>
</feature>
<comment type="subunit">
    <text evidence="10">Homodimer. Heterotetramer of two MnmE and two MnmG subunits.</text>
</comment>
<gene>
    <name evidence="10" type="primary">mnmE</name>
    <name evidence="10" type="synonym">trmE</name>
    <name evidence="13" type="ORF">SAMN04487928_11078</name>
</gene>
<evidence type="ECO:0000256" key="7">
    <source>
        <dbReference type="ARBA" id="ARBA00022842"/>
    </source>
</evidence>
<dbReference type="GO" id="GO:0030488">
    <property type="term" value="P:tRNA methylation"/>
    <property type="evidence" value="ECO:0007669"/>
    <property type="project" value="TreeGrafter"/>
</dbReference>